<sequence length="421" mass="48670">MQEDLETLLALERADIIAKYHQARQAGFHGTVWDDADLSLWKATGEELPSPSPHEAKVGAHPGHWAGRVVMVLRKWGQYHQSEKLRHRAYKGVLPQVRGQVWLHLLDIEKVKARNPGKYQEMKEATQVSSRDIKQIDLDMNRTFCNHIMFWDHLWGQQTPFHMLSAYSVYSTMSVSYCQDTSQIVAILLMLLTEDTFWALAQLMTNERHTMHGFFIPGFPKLLRFQARHENLLNKALPKLKKHTDEEQMCTSIYTPKWFLQDTYILDGERMLTAVAYTILKVHSKRLLKLPLEGLWEFLQDSLAQPWALEDEVVLRHLRASVAQLQRMKYDLPPPRVSRGRQVGPTLTHTRRWLLHMLGLEQSPGTNMPEARVQQTCWDPPQEPKSCRSRSGLLSSELPLLAQTQEMCPHPESHQLQGGEL</sequence>
<dbReference type="EMBL" id="CAJHUB010000762">
    <property type="protein sequence ID" value="CAD7686857.1"/>
    <property type="molecule type" value="Genomic_DNA"/>
</dbReference>
<dbReference type="PROSITE" id="PS50086">
    <property type="entry name" value="TBC_RABGAP"/>
    <property type="match status" value="1"/>
</dbReference>
<dbReference type="SUPFAM" id="SSF47923">
    <property type="entry name" value="Ypt/Rab-GAP domain of gyp1p"/>
    <property type="match status" value="2"/>
</dbReference>
<dbReference type="Gene3D" id="1.10.472.80">
    <property type="entry name" value="Ypt/Rab-GAP domain of gyp1p, domain 3"/>
    <property type="match status" value="1"/>
</dbReference>
<gene>
    <name evidence="3" type="ORF">NYPRO_LOCUS19650</name>
</gene>
<dbReference type="GO" id="GO:0005096">
    <property type="term" value="F:GTPase activator activity"/>
    <property type="evidence" value="ECO:0007669"/>
    <property type="project" value="TreeGrafter"/>
</dbReference>
<dbReference type="GO" id="GO:0031267">
    <property type="term" value="F:small GTPase binding"/>
    <property type="evidence" value="ECO:0007669"/>
    <property type="project" value="TreeGrafter"/>
</dbReference>
<dbReference type="Gene3D" id="1.10.8.270">
    <property type="entry name" value="putative rabgap domain of human tbc1 domain family member 14 like domains"/>
    <property type="match status" value="1"/>
</dbReference>
<evidence type="ECO:0000313" key="3">
    <source>
        <dbReference type="EMBL" id="CAD7686857.1"/>
    </source>
</evidence>
<evidence type="ECO:0000256" key="1">
    <source>
        <dbReference type="SAM" id="MobiDB-lite"/>
    </source>
</evidence>
<dbReference type="InterPro" id="IPR000195">
    <property type="entry name" value="Rab-GAP-TBC_dom"/>
</dbReference>
<name>A0A811ZDL0_NYCPR</name>
<accession>A0A811ZDL0</accession>
<comment type="caution">
    <text evidence="3">The sequence shown here is derived from an EMBL/GenBank/DDBJ whole genome shotgun (WGS) entry which is preliminary data.</text>
</comment>
<reference evidence="3" key="1">
    <citation type="submission" date="2020-12" db="EMBL/GenBank/DDBJ databases">
        <authorList>
            <consortium name="Molecular Ecology Group"/>
        </authorList>
    </citation>
    <scope>NUCLEOTIDE SEQUENCE</scope>
    <source>
        <strain evidence="3">TBG_1078</strain>
    </source>
</reference>
<dbReference type="SMART" id="SM00164">
    <property type="entry name" value="TBC"/>
    <property type="match status" value="1"/>
</dbReference>
<dbReference type="PANTHER" id="PTHR47219">
    <property type="entry name" value="RAB GTPASE-ACTIVATING PROTEIN 1-LIKE"/>
    <property type="match status" value="1"/>
</dbReference>
<dbReference type="Proteomes" id="UP000645828">
    <property type="component" value="Unassembled WGS sequence"/>
</dbReference>
<proteinExistence type="predicted"/>
<dbReference type="FunFam" id="1.10.8.270:FF:000016">
    <property type="entry name" value="TBC1 domain family member 2A"/>
    <property type="match status" value="1"/>
</dbReference>
<dbReference type="Pfam" id="PF00566">
    <property type="entry name" value="RabGAP-TBC"/>
    <property type="match status" value="1"/>
</dbReference>
<protein>
    <submittedName>
        <fullName evidence="3">(raccoon dog) hypothetical protein</fullName>
    </submittedName>
</protein>
<dbReference type="AlphaFoldDB" id="A0A811ZDL0"/>
<evidence type="ECO:0000259" key="2">
    <source>
        <dbReference type="PROSITE" id="PS50086"/>
    </source>
</evidence>
<organism evidence="3 4">
    <name type="scientific">Nyctereutes procyonoides</name>
    <name type="common">Raccoon dog</name>
    <name type="synonym">Canis procyonoides</name>
    <dbReference type="NCBI Taxonomy" id="34880"/>
    <lineage>
        <taxon>Eukaryota</taxon>
        <taxon>Metazoa</taxon>
        <taxon>Chordata</taxon>
        <taxon>Craniata</taxon>
        <taxon>Vertebrata</taxon>
        <taxon>Euteleostomi</taxon>
        <taxon>Mammalia</taxon>
        <taxon>Eutheria</taxon>
        <taxon>Laurasiatheria</taxon>
        <taxon>Carnivora</taxon>
        <taxon>Caniformia</taxon>
        <taxon>Canidae</taxon>
        <taxon>Nyctereutes</taxon>
    </lineage>
</organism>
<keyword evidence="4" id="KW-1185">Reference proteome</keyword>
<dbReference type="PANTHER" id="PTHR47219:SF25">
    <property type="entry name" value="RAB-GAP TBC DOMAIN-CONTAINING PROTEIN"/>
    <property type="match status" value="1"/>
</dbReference>
<feature type="region of interest" description="Disordered" evidence="1">
    <location>
        <begin position="364"/>
        <end position="391"/>
    </location>
</feature>
<dbReference type="InterPro" id="IPR050302">
    <property type="entry name" value="Rab_GAP_TBC_domain"/>
</dbReference>
<feature type="domain" description="Rab-GAP TBC" evidence="2">
    <location>
        <begin position="92"/>
        <end position="283"/>
    </location>
</feature>
<evidence type="ECO:0000313" key="4">
    <source>
        <dbReference type="Proteomes" id="UP000645828"/>
    </source>
</evidence>
<dbReference type="InterPro" id="IPR035969">
    <property type="entry name" value="Rab-GAP_TBC_sf"/>
</dbReference>